<dbReference type="OrthoDB" id="3535998at2759"/>
<dbReference type="InterPro" id="IPR004827">
    <property type="entry name" value="bZIP"/>
</dbReference>
<dbReference type="InterPro" id="IPR046347">
    <property type="entry name" value="bZIP_sf"/>
</dbReference>
<gene>
    <name evidence="3" type="ORF">LCER1_G005420</name>
</gene>
<feature type="region of interest" description="Disordered" evidence="1">
    <location>
        <begin position="159"/>
        <end position="179"/>
    </location>
</feature>
<dbReference type="Proteomes" id="UP000481288">
    <property type="component" value="Unassembled WGS sequence"/>
</dbReference>
<dbReference type="Pfam" id="PF00170">
    <property type="entry name" value="bZIP_1"/>
    <property type="match status" value="1"/>
</dbReference>
<keyword evidence="4" id="KW-1185">Reference proteome</keyword>
<evidence type="ECO:0000259" key="2">
    <source>
        <dbReference type="Pfam" id="PF00170"/>
    </source>
</evidence>
<feature type="compositionally biased region" description="Basic residues" evidence="1">
    <location>
        <begin position="20"/>
        <end position="29"/>
    </location>
</feature>
<organism evidence="3 4">
    <name type="scientific">Lachnellula cervina</name>
    <dbReference type="NCBI Taxonomy" id="1316786"/>
    <lineage>
        <taxon>Eukaryota</taxon>
        <taxon>Fungi</taxon>
        <taxon>Dikarya</taxon>
        <taxon>Ascomycota</taxon>
        <taxon>Pezizomycotina</taxon>
        <taxon>Leotiomycetes</taxon>
        <taxon>Helotiales</taxon>
        <taxon>Lachnaceae</taxon>
        <taxon>Lachnellula</taxon>
    </lineage>
</organism>
<feature type="compositionally biased region" description="Polar residues" evidence="1">
    <location>
        <begin position="1"/>
        <end position="10"/>
    </location>
</feature>
<evidence type="ECO:0000256" key="1">
    <source>
        <dbReference type="SAM" id="MobiDB-lite"/>
    </source>
</evidence>
<dbReference type="Gene3D" id="1.20.5.170">
    <property type="match status" value="1"/>
</dbReference>
<evidence type="ECO:0000313" key="3">
    <source>
        <dbReference type="EMBL" id="TVY55445.1"/>
    </source>
</evidence>
<comment type="caution">
    <text evidence="3">The sequence shown here is derived from an EMBL/GenBank/DDBJ whole genome shotgun (WGS) entry which is preliminary data.</text>
</comment>
<dbReference type="GO" id="GO:0003700">
    <property type="term" value="F:DNA-binding transcription factor activity"/>
    <property type="evidence" value="ECO:0007669"/>
    <property type="project" value="InterPro"/>
</dbReference>
<dbReference type="PANTHER" id="PTHR37012">
    <property type="entry name" value="B-ZIP TRANSCRIPTION FACTOR (EUROFUNG)-RELATED"/>
    <property type="match status" value="1"/>
</dbReference>
<feature type="region of interest" description="Disordered" evidence="1">
    <location>
        <begin position="1"/>
        <end position="59"/>
    </location>
</feature>
<sequence>MSSARSSASPPTVEEEPRKKGSRGGKRSVTHLSKAQLARKRANDREAQRNIRQRTKEHIETLEQKVKELERYNRSGSMDSIIKRNKELEEEVENLRSQIALHSAPVVPVVPEGVTTPDEMSEDMLIPRKGSLEWSPESEPCPWPGAVSHDIANANGTYASSTSQIYPPESASIGYDNQEMEASQQIPTVTAAPVWDDHRTRGIRVLVEVHQSDPDSDSIAQ</sequence>
<protein>
    <recommendedName>
        <fullName evidence="2">BZIP domain-containing protein</fullName>
    </recommendedName>
</protein>
<dbReference type="AlphaFoldDB" id="A0A7D8YP37"/>
<dbReference type="CDD" id="cd14688">
    <property type="entry name" value="bZIP_YAP"/>
    <property type="match status" value="1"/>
</dbReference>
<name>A0A7D8YP37_9HELO</name>
<dbReference type="EMBL" id="QGMG01000240">
    <property type="protein sequence ID" value="TVY55445.1"/>
    <property type="molecule type" value="Genomic_DNA"/>
</dbReference>
<dbReference type="SUPFAM" id="SSF57959">
    <property type="entry name" value="Leucine zipper domain"/>
    <property type="match status" value="1"/>
</dbReference>
<feature type="domain" description="BZIP" evidence="2">
    <location>
        <begin position="35"/>
        <end position="99"/>
    </location>
</feature>
<feature type="compositionally biased region" description="Basic and acidic residues" evidence="1">
    <location>
        <begin position="41"/>
        <end position="59"/>
    </location>
</feature>
<reference evidence="3 4" key="1">
    <citation type="submission" date="2018-05" db="EMBL/GenBank/DDBJ databases">
        <title>Whole genome sequencing for identification of molecular markers to develop diagnostic detection tools for the regulated plant pathogen Lachnellula willkommii.</title>
        <authorList>
            <person name="Giroux E."/>
            <person name="Bilodeau G."/>
        </authorList>
    </citation>
    <scope>NUCLEOTIDE SEQUENCE [LARGE SCALE GENOMIC DNA]</scope>
    <source>
        <strain evidence="3 4">CBS 625.97</strain>
    </source>
</reference>
<accession>A0A7D8YP37</accession>
<evidence type="ECO:0000313" key="4">
    <source>
        <dbReference type="Proteomes" id="UP000481288"/>
    </source>
</evidence>
<proteinExistence type="predicted"/>